<dbReference type="GO" id="GO:0020037">
    <property type="term" value="F:heme binding"/>
    <property type="evidence" value="ECO:0007669"/>
    <property type="project" value="InterPro"/>
</dbReference>
<dbReference type="InterPro" id="IPR002327">
    <property type="entry name" value="Cyt_c_1A/1B"/>
</dbReference>
<proteinExistence type="predicted"/>
<dbReference type="KEGG" id="cmag:CBW24_14395"/>
<evidence type="ECO:0000313" key="8">
    <source>
        <dbReference type="EMBL" id="ATI43076.1"/>
    </source>
</evidence>
<dbReference type="RefSeq" id="WP_097373976.1">
    <property type="nucleotide sequence ID" value="NZ_CP021404.1"/>
</dbReference>
<keyword evidence="5 6" id="KW-0408">Iron</keyword>
<gene>
    <name evidence="8" type="ORF">CBW24_14395</name>
</gene>
<dbReference type="PANTHER" id="PTHR11961">
    <property type="entry name" value="CYTOCHROME C"/>
    <property type="match status" value="1"/>
</dbReference>
<dbReference type="AlphaFoldDB" id="A0A291M281"/>
<evidence type="ECO:0000313" key="9">
    <source>
        <dbReference type="Proteomes" id="UP000219050"/>
    </source>
</evidence>
<evidence type="ECO:0000259" key="7">
    <source>
        <dbReference type="PROSITE" id="PS51007"/>
    </source>
</evidence>
<sequence>MFDTMTTTKVVGGLCGTFLVLLLGKWAAEEIYHVGAVAHGDEEVAQAYSIDVPESGAGGEEEAGPSFEEVFASADAAAGERVFGKCRACHKLDGANATGPHLDGVVNRDIAAVGDYAYSEALTSLEGAWDPAALDGFLHDPRGYAPGTKMSFSGLPSVEDRANLIAYLESAGG</sequence>
<dbReference type="GO" id="GO:0046872">
    <property type="term" value="F:metal ion binding"/>
    <property type="evidence" value="ECO:0007669"/>
    <property type="project" value="UniProtKB-KW"/>
</dbReference>
<dbReference type="EMBL" id="CP021404">
    <property type="protein sequence ID" value="ATI43076.1"/>
    <property type="molecule type" value="Genomic_DNA"/>
</dbReference>
<keyword evidence="1" id="KW-0813">Transport</keyword>
<dbReference type="SUPFAM" id="SSF46626">
    <property type="entry name" value="Cytochrome c"/>
    <property type="match status" value="1"/>
</dbReference>
<dbReference type="PRINTS" id="PR00604">
    <property type="entry name" value="CYTCHRMECIAB"/>
</dbReference>
<evidence type="ECO:0000256" key="3">
    <source>
        <dbReference type="ARBA" id="ARBA00022723"/>
    </source>
</evidence>
<name>A0A291M281_9RHOB</name>
<dbReference type="InterPro" id="IPR036909">
    <property type="entry name" value="Cyt_c-like_dom_sf"/>
</dbReference>
<organism evidence="8 9">
    <name type="scientific">Pacificitalea manganoxidans</name>
    <dbReference type="NCBI Taxonomy" id="1411902"/>
    <lineage>
        <taxon>Bacteria</taxon>
        <taxon>Pseudomonadati</taxon>
        <taxon>Pseudomonadota</taxon>
        <taxon>Alphaproteobacteria</taxon>
        <taxon>Rhodobacterales</taxon>
        <taxon>Paracoccaceae</taxon>
        <taxon>Pacificitalea</taxon>
    </lineage>
</organism>
<protein>
    <submittedName>
        <fullName evidence="8">Cytochrome c family protein</fullName>
    </submittedName>
</protein>
<feature type="domain" description="Cytochrome c" evidence="7">
    <location>
        <begin position="74"/>
        <end position="172"/>
    </location>
</feature>
<dbReference type="GO" id="GO:0009055">
    <property type="term" value="F:electron transfer activity"/>
    <property type="evidence" value="ECO:0007669"/>
    <property type="project" value="InterPro"/>
</dbReference>
<keyword evidence="3 6" id="KW-0479">Metal-binding</keyword>
<dbReference type="OrthoDB" id="9805828at2"/>
<dbReference type="Pfam" id="PF00034">
    <property type="entry name" value="Cytochrom_C"/>
    <property type="match status" value="1"/>
</dbReference>
<evidence type="ECO:0000256" key="5">
    <source>
        <dbReference type="ARBA" id="ARBA00023004"/>
    </source>
</evidence>
<evidence type="ECO:0000256" key="4">
    <source>
        <dbReference type="ARBA" id="ARBA00022982"/>
    </source>
</evidence>
<reference evidence="8 9" key="1">
    <citation type="submission" date="2017-05" db="EMBL/GenBank/DDBJ databases">
        <title>Comparative genomic and metabolic analysis of manganese-oxidizing mechanisms in Celeribater manganoxidans DY25T: its adaption to the environment of polymetallic nodule.</title>
        <authorList>
            <person name="Wang X."/>
        </authorList>
    </citation>
    <scope>NUCLEOTIDE SEQUENCE [LARGE SCALE GENOMIC DNA]</scope>
    <source>
        <strain evidence="8 9">DY25</strain>
    </source>
</reference>
<accession>A0A291M281</accession>
<keyword evidence="9" id="KW-1185">Reference proteome</keyword>
<dbReference type="PROSITE" id="PS51007">
    <property type="entry name" value="CYTC"/>
    <property type="match status" value="1"/>
</dbReference>
<dbReference type="InterPro" id="IPR009056">
    <property type="entry name" value="Cyt_c-like_dom"/>
</dbReference>
<evidence type="ECO:0000256" key="2">
    <source>
        <dbReference type="ARBA" id="ARBA00022617"/>
    </source>
</evidence>
<dbReference type="Proteomes" id="UP000219050">
    <property type="component" value="Chromosome"/>
</dbReference>
<keyword evidence="2 6" id="KW-0349">Heme</keyword>
<dbReference type="Gene3D" id="1.10.760.10">
    <property type="entry name" value="Cytochrome c-like domain"/>
    <property type="match status" value="1"/>
</dbReference>
<evidence type="ECO:0000256" key="6">
    <source>
        <dbReference type="PROSITE-ProRule" id="PRU00433"/>
    </source>
</evidence>
<evidence type="ECO:0000256" key="1">
    <source>
        <dbReference type="ARBA" id="ARBA00022448"/>
    </source>
</evidence>
<keyword evidence="4" id="KW-0249">Electron transport</keyword>